<evidence type="ECO:0008006" key="3">
    <source>
        <dbReference type="Google" id="ProtNLM"/>
    </source>
</evidence>
<dbReference type="RefSeq" id="WP_308980674.1">
    <property type="nucleotide sequence ID" value="NZ_JAVIDL010000042.1"/>
</dbReference>
<organism evidence="1 2">
    <name type="scientific">Acinetobacter rudis</name>
    <dbReference type="NCBI Taxonomy" id="632955"/>
    <lineage>
        <taxon>Bacteria</taxon>
        <taxon>Pseudomonadati</taxon>
        <taxon>Pseudomonadota</taxon>
        <taxon>Gammaproteobacteria</taxon>
        <taxon>Moraxellales</taxon>
        <taxon>Moraxellaceae</taxon>
        <taxon>Acinetobacter</taxon>
    </lineage>
</organism>
<gene>
    <name evidence="1" type="ORF">RFH47_14810</name>
</gene>
<accession>A0AAW8J9X3</accession>
<dbReference type="InterPro" id="IPR015797">
    <property type="entry name" value="NUDIX_hydrolase-like_dom_sf"/>
</dbReference>
<dbReference type="Gene3D" id="3.90.79.10">
    <property type="entry name" value="Nucleoside Triphosphate Pyrophosphohydrolase"/>
    <property type="match status" value="1"/>
</dbReference>
<evidence type="ECO:0000313" key="2">
    <source>
        <dbReference type="Proteomes" id="UP001243844"/>
    </source>
</evidence>
<dbReference type="SUPFAM" id="SSF55811">
    <property type="entry name" value="Nudix"/>
    <property type="match status" value="1"/>
</dbReference>
<comment type="caution">
    <text evidence="1">The sequence shown here is derived from an EMBL/GenBank/DDBJ whole genome shotgun (WGS) entry which is preliminary data.</text>
</comment>
<proteinExistence type="predicted"/>
<dbReference type="AlphaFoldDB" id="A0AAW8J9X3"/>
<protein>
    <recommendedName>
        <fullName evidence="3">Nudix hydrolase domain-containing protein</fullName>
    </recommendedName>
</protein>
<name>A0AAW8J9X3_9GAMM</name>
<dbReference type="Proteomes" id="UP001243844">
    <property type="component" value="Unassembled WGS sequence"/>
</dbReference>
<sequence length="64" mass="7171">MSETLSVATIVGVGVMLLDQNQNVLLGLRIKAGEEHTWCFPGGKMKPLKRLNKQQQESFTKKQD</sequence>
<dbReference type="EMBL" id="JAVIDL010000042">
    <property type="protein sequence ID" value="MDQ8936991.1"/>
    <property type="molecule type" value="Genomic_DNA"/>
</dbReference>
<reference evidence="1" key="1">
    <citation type="submission" date="2023-08" db="EMBL/GenBank/DDBJ databases">
        <title>Emergence of clinically-relevant ST2 carbapenem-resistant Acinetobacter baumannii strains in hospital sewages in Zhejiang, East of China.</title>
        <authorList>
            <person name="Kaichao C."/>
            <person name="Zhang R."/>
        </authorList>
    </citation>
    <scope>NUCLEOTIDE SEQUENCE</scope>
    <source>
        <strain evidence="1">M-RB-37</strain>
    </source>
</reference>
<evidence type="ECO:0000313" key="1">
    <source>
        <dbReference type="EMBL" id="MDQ8936991.1"/>
    </source>
</evidence>